<accession>A0A367LFR9</accession>
<evidence type="ECO:0000313" key="2">
    <source>
        <dbReference type="Proteomes" id="UP000253664"/>
    </source>
</evidence>
<protein>
    <submittedName>
        <fullName evidence="1">Uncharacterized protein</fullName>
    </submittedName>
</protein>
<name>A0A367LFR9_9HYPO</name>
<gene>
    <name evidence="1" type="ORF">L249_1192</name>
</gene>
<dbReference type="EMBL" id="LKCN02000007">
    <property type="protein sequence ID" value="RCI13261.1"/>
    <property type="molecule type" value="Genomic_DNA"/>
</dbReference>
<keyword evidence="2" id="KW-1185">Reference proteome</keyword>
<evidence type="ECO:0000313" key="1">
    <source>
        <dbReference type="EMBL" id="RCI13261.1"/>
    </source>
</evidence>
<dbReference type="AlphaFoldDB" id="A0A367LFR9"/>
<proteinExistence type="predicted"/>
<dbReference type="Proteomes" id="UP000253664">
    <property type="component" value="Unassembled WGS sequence"/>
</dbReference>
<reference evidence="1 2" key="1">
    <citation type="journal article" date="2015" name="BMC Genomics">
        <title>Insights from the genome of Ophiocordyceps polyrhachis-furcata to pathogenicity and host specificity in insect fungi.</title>
        <authorList>
            <person name="Wichadakul D."/>
            <person name="Kobmoo N."/>
            <person name="Ingsriswang S."/>
            <person name="Tangphatsornruang S."/>
            <person name="Chantasingh D."/>
            <person name="Luangsa-ard J.J."/>
            <person name="Eurwilaichitr L."/>
        </authorList>
    </citation>
    <scope>NUCLEOTIDE SEQUENCE [LARGE SCALE GENOMIC DNA]</scope>
    <source>
        <strain evidence="1 2">BCC 54312</strain>
    </source>
</reference>
<comment type="caution">
    <text evidence="1">The sequence shown here is derived from an EMBL/GenBank/DDBJ whole genome shotgun (WGS) entry which is preliminary data.</text>
</comment>
<organism evidence="1 2">
    <name type="scientific">Ophiocordyceps polyrhachis-furcata BCC 54312</name>
    <dbReference type="NCBI Taxonomy" id="1330021"/>
    <lineage>
        <taxon>Eukaryota</taxon>
        <taxon>Fungi</taxon>
        <taxon>Dikarya</taxon>
        <taxon>Ascomycota</taxon>
        <taxon>Pezizomycotina</taxon>
        <taxon>Sordariomycetes</taxon>
        <taxon>Hypocreomycetidae</taxon>
        <taxon>Hypocreales</taxon>
        <taxon>Ophiocordycipitaceae</taxon>
        <taxon>Ophiocordyceps</taxon>
    </lineage>
</organism>
<sequence length="176" mass="20878">MHLSGEKGGQPRNRYGYPTFFFFLPTHKVGKSSLNRFRRTPLHPPSPSPPLYVNTSKQLKTDDFAWQSRKAFPFALAPFFCSPRPDKRMMINKNEASRDRLGRQSLNHFPTREENHGNKDSFLRPSDWLRRRRPFRVIHRAKTNNNFSGYLHIHKRIMYPHYMHDIHILYLPATCS</sequence>